<keyword evidence="2" id="KW-0560">Oxidoreductase</keyword>
<comment type="caution">
    <text evidence="3">The sequence shown here is derived from an EMBL/GenBank/DDBJ whole genome shotgun (WGS) entry which is preliminary data.</text>
</comment>
<dbReference type="GO" id="GO:0050664">
    <property type="term" value="F:oxidoreductase activity, acting on NAD(P)H, oxygen as acceptor"/>
    <property type="evidence" value="ECO:0007669"/>
    <property type="project" value="TreeGrafter"/>
</dbReference>
<dbReference type="AlphaFoldDB" id="A0AAN6DWM3"/>
<name>A0AAN6DWM3_9EURO</name>
<keyword evidence="4" id="KW-1185">Reference proteome</keyword>
<protein>
    <submittedName>
        <fullName evidence="3">Uncharacterized protein</fullName>
    </submittedName>
</protein>
<reference evidence="3" key="1">
    <citation type="journal article" date="2022" name="bioRxiv">
        <title>Deciphering the potential niche of two novel black yeast fungi from a biological soil crust based on their genomes, phenotypes, and melanin regulation.</title>
        <authorList>
            <consortium name="DOE Joint Genome Institute"/>
            <person name="Carr E.C."/>
            <person name="Barton Q."/>
            <person name="Grambo S."/>
            <person name="Sullivan M."/>
            <person name="Renfro C.M."/>
            <person name="Kuo A."/>
            <person name="Pangilinan J."/>
            <person name="Lipzen A."/>
            <person name="Keymanesh K."/>
            <person name="Savage E."/>
            <person name="Barry K."/>
            <person name="Grigoriev I.V."/>
            <person name="Riekhof W.R."/>
            <person name="Harris S.S."/>
        </authorList>
    </citation>
    <scope>NUCLEOTIDE SEQUENCE</scope>
    <source>
        <strain evidence="3">JF 03-4F</strain>
    </source>
</reference>
<dbReference type="PRINTS" id="PR00081">
    <property type="entry name" value="GDHRDH"/>
</dbReference>
<proteinExistence type="inferred from homology"/>
<evidence type="ECO:0000256" key="1">
    <source>
        <dbReference type="ARBA" id="ARBA00006484"/>
    </source>
</evidence>
<dbReference type="PANTHER" id="PTHR43008:SF8">
    <property type="entry name" value="BENZIL REDUCTASE ((S)-BENZOIN FORMING) IRC24"/>
    <property type="match status" value="1"/>
</dbReference>
<sequence>MKQGSVVIVTGASMGIGAAIVDNLLEKQTKVVLVDISEGPLQARQATFGADRVRYVVGDVSKDDVNRMAVQVALATWGKLDAIALNAGIMAPVKRLCDVSSEDWTRIFNVNVVSQVSMLSAAIPHLRKQNGKVIFTSSDAGEKPTFASWGAYGATKAAVNYVIKTLTLEEADITAVGVYPGVVNTPLVQGIFRGEYNSGMSEQELKVYMDIVKPRLVEPHQPGSVIGNLALSATADLRGEILFWDDQKLSAFL</sequence>
<dbReference type="GO" id="GO:0016616">
    <property type="term" value="F:oxidoreductase activity, acting on the CH-OH group of donors, NAD or NADP as acceptor"/>
    <property type="evidence" value="ECO:0007669"/>
    <property type="project" value="UniProtKB-ARBA"/>
</dbReference>
<dbReference type="PANTHER" id="PTHR43008">
    <property type="entry name" value="BENZIL REDUCTASE"/>
    <property type="match status" value="1"/>
</dbReference>
<comment type="similarity">
    <text evidence="1">Belongs to the short-chain dehydrogenases/reductases (SDR) family.</text>
</comment>
<accession>A0AAN6DWM3</accession>
<gene>
    <name evidence="3" type="ORF">EDD36DRAFT_464951</name>
</gene>
<evidence type="ECO:0000313" key="4">
    <source>
        <dbReference type="Proteomes" id="UP001203852"/>
    </source>
</evidence>
<dbReference type="Proteomes" id="UP001203852">
    <property type="component" value="Unassembled WGS sequence"/>
</dbReference>
<dbReference type="Pfam" id="PF00106">
    <property type="entry name" value="adh_short"/>
    <property type="match status" value="1"/>
</dbReference>
<dbReference type="EMBL" id="MU404354">
    <property type="protein sequence ID" value="KAI1612799.1"/>
    <property type="molecule type" value="Genomic_DNA"/>
</dbReference>
<dbReference type="SUPFAM" id="SSF51735">
    <property type="entry name" value="NAD(P)-binding Rossmann-fold domains"/>
    <property type="match status" value="1"/>
</dbReference>
<dbReference type="Gene3D" id="3.40.50.720">
    <property type="entry name" value="NAD(P)-binding Rossmann-like Domain"/>
    <property type="match status" value="1"/>
</dbReference>
<evidence type="ECO:0000256" key="2">
    <source>
        <dbReference type="ARBA" id="ARBA00023002"/>
    </source>
</evidence>
<dbReference type="InterPro" id="IPR002347">
    <property type="entry name" value="SDR_fam"/>
</dbReference>
<organism evidence="3 4">
    <name type="scientific">Exophiala viscosa</name>
    <dbReference type="NCBI Taxonomy" id="2486360"/>
    <lineage>
        <taxon>Eukaryota</taxon>
        <taxon>Fungi</taxon>
        <taxon>Dikarya</taxon>
        <taxon>Ascomycota</taxon>
        <taxon>Pezizomycotina</taxon>
        <taxon>Eurotiomycetes</taxon>
        <taxon>Chaetothyriomycetidae</taxon>
        <taxon>Chaetothyriales</taxon>
        <taxon>Herpotrichiellaceae</taxon>
        <taxon>Exophiala</taxon>
    </lineage>
</organism>
<evidence type="ECO:0000313" key="3">
    <source>
        <dbReference type="EMBL" id="KAI1612799.1"/>
    </source>
</evidence>
<dbReference type="InterPro" id="IPR036291">
    <property type="entry name" value="NAD(P)-bd_dom_sf"/>
</dbReference>